<sequence length="114" mass="12789">MVKRVLSRNEGRVDDNIDKMRNRLKVFEALNLPVIDYYAKGKLYRKSVIACKSFVPVFDSATLSQHPYCVEILTSLPSFSNAASPTHWGALLNACFLHEDATIGEIVFGARQRG</sequence>
<dbReference type="Gene3D" id="3.40.50.300">
    <property type="entry name" value="P-loop containing nucleotide triphosphate hydrolases"/>
    <property type="match status" value="1"/>
</dbReference>
<organism evidence="1 2">
    <name type="scientific">Vigna mungo</name>
    <name type="common">Black gram</name>
    <name type="synonym">Phaseolus mungo</name>
    <dbReference type="NCBI Taxonomy" id="3915"/>
    <lineage>
        <taxon>Eukaryota</taxon>
        <taxon>Viridiplantae</taxon>
        <taxon>Streptophyta</taxon>
        <taxon>Embryophyta</taxon>
        <taxon>Tracheophyta</taxon>
        <taxon>Spermatophyta</taxon>
        <taxon>Magnoliopsida</taxon>
        <taxon>eudicotyledons</taxon>
        <taxon>Gunneridae</taxon>
        <taxon>Pentapetalae</taxon>
        <taxon>rosids</taxon>
        <taxon>fabids</taxon>
        <taxon>Fabales</taxon>
        <taxon>Fabaceae</taxon>
        <taxon>Papilionoideae</taxon>
        <taxon>50 kb inversion clade</taxon>
        <taxon>NPAAA clade</taxon>
        <taxon>indigoferoid/millettioid clade</taxon>
        <taxon>Phaseoleae</taxon>
        <taxon>Vigna</taxon>
    </lineage>
</organism>
<dbReference type="Proteomes" id="UP001374535">
    <property type="component" value="Chromosome 3"/>
</dbReference>
<accession>A0AAQ3S6P2</accession>
<protein>
    <submittedName>
        <fullName evidence="1">Uncharacterized protein</fullName>
    </submittedName>
</protein>
<dbReference type="EMBL" id="CP144698">
    <property type="protein sequence ID" value="WVZ17776.1"/>
    <property type="molecule type" value="Genomic_DNA"/>
</dbReference>
<keyword evidence="2" id="KW-1185">Reference proteome</keyword>
<evidence type="ECO:0000313" key="2">
    <source>
        <dbReference type="Proteomes" id="UP001374535"/>
    </source>
</evidence>
<evidence type="ECO:0000313" key="1">
    <source>
        <dbReference type="EMBL" id="WVZ17776.1"/>
    </source>
</evidence>
<gene>
    <name evidence="1" type="ORF">V8G54_010758</name>
</gene>
<reference evidence="1 2" key="1">
    <citation type="journal article" date="2023" name="Life. Sci Alliance">
        <title>Evolutionary insights into 3D genome organization and epigenetic landscape of Vigna mungo.</title>
        <authorList>
            <person name="Junaid A."/>
            <person name="Singh B."/>
            <person name="Bhatia S."/>
        </authorList>
    </citation>
    <scope>NUCLEOTIDE SEQUENCE [LARGE SCALE GENOMIC DNA]</scope>
    <source>
        <strain evidence="1">Urdbean</strain>
    </source>
</reference>
<proteinExistence type="predicted"/>
<dbReference type="AlphaFoldDB" id="A0AAQ3S6P2"/>
<dbReference type="InterPro" id="IPR027417">
    <property type="entry name" value="P-loop_NTPase"/>
</dbReference>
<name>A0AAQ3S6P2_VIGMU</name>